<proteinExistence type="predicted"/>
<dbReference type="RefSeq" id="WP_200346170.1">
    <property type="nucleotide sequence ID" value="NZ_NRSJ01000016.1"/>
</dbReference>
<name>A0AAJ0X9M3_9GAMM</name>
<dbReference type="Proteomes" id="UP001296776">
    <property type="component" value="Unassembled WGS sequence"/>
</dbReference>
<feature type="transmembrane region" description="Helical" evidence="5">
    <location>
        <begin position="319"/>
        <end position="337"/>
    </location>
</feature>
<feature type="transmembrane region" description="Helical" evidence="5">
    <location>
        <begin position="6"/>
        <end position="25"/>
    </location>
</feature>
<dbReference type="SUPFAM" id="SSF53300">
    <property type="entry name" value="vWA-like"/>
    <property type="match status" value="1"/>
</dbReference>
<keyword evidence="2 5" id="KW-0812">Transmembrane</keyword>
<evidence type="ECO:0000313" key="8">
    <source>
        <dbReference type="Proteomes" id="UP001296776"/>
    </source>
</evidence>
<dbReference type="SMART" id="SM00327">
    <property type="entry name" value="VWA"/>
    <property type="match status" value="1"/>
</dbReference>
<reference evidence="7" key="1">
    <citation type="submission" date="2017-08" db="EMBL/GenBank/DDBJ databases">
        <authorList>
            <person name="Imhoff J.F."/>
            <person name="Rahn T."/>
            <person name="Kuenzel S."/>
            <person name="Neulinger S.C."/>
        </authorList>
    </citation>
    <scope>NUCLEOTIDE SEQUENCE</scope>
    <source>
        <strain evidence="7">DSM 11080</strain>
    </source>
</reference>
<feature type="domain" description="VWFA" evidence="6">
    <location>
        <begin position="105"/>
        <end position="300"/>
    </location>
</feature>
<evidence type="ECO:0000256" key="4">
    <source>
        <dbReference type="ARBA" id="ARBA00023136"/>
    </source>
</evidence>
<dbReference type="InterPro" id="IPR036465">
    <property type="entry name" value="vWFA_dom_sf"/>
</dbReference>
<dbReference type="PANTHER" id="PTHR22550:SF5">
    <property type="entry name" value="LEUCINE ZIPPER PROTEIN 4"/>
    <property type="match status" value="1"/>
</dbReference>
<comment type="caution">
    <text evidence="7">The sequence shown here is derived from an EMBL/GenBank/DDBJ whole genome shotgun (WGS) entry which is preliminary data.</text>
</comment>
<reference evidence="7" key="2">
    <citation type="journal article" date="2020" name="Microorganisms">
        <title>Osmotic Adaptation and Compatible Solute Biosynthesis of Phototrophic Bacteria as Revealed from Genome Analyses.</title>
        <authorList>
            <person name="Imhoff J.F."/>
            <person name="Rahn T."/>
            <person name="Kunzel S."/>
            <person name="Keller A."/>
            <person name="Neulinger S.C."/>
        </authorList>
    </citation>
    <scope>NUCLEOTIDE SEQUENCE</scope>
    <source>
        <strain evidence="7">DSM 11080</strain>
    </source>
</reference>
<evidence type="ECO:0000256" key="5">
    <source>
        <dbReference type="SAM" id="Phobius"/>
    </source>
</evidence>
<keyword evidence="4 5" id="KW-0472">Membrane</keyword>
<keyword evidence="1" id="KW-1003">Cell membrane</keyword>
<dbReference type="PANTHER" id="PTHR22550">
    <property type="entry name" value="SPORE GERMINATION PROTEIN"/>
    <property type="match status" value="1"/>
</dbReference>
<evidence type="ECO:0000256" key="2">
    <source>
        <dbReference type="ARBA" id="ARBA00022692"/>
    </source>
</evidence>
<sequence>MSSFTFAWPWFALLLILPFLLPWLWPSKRSSDPAAERPLEGQRQTLLHPYLEALESAYRTRRAGPDLMSGLSRLLLYLLWAGLVLALMRPQWLVPHTEVSTAGYDVMLAVDASHSMDALDFSDRGQQVNRMQVVKGVMGRFIDAREGDRIGLIIFGTEAFVLSPLTIDRHAVQQLLRDVIPSIAGGSTALGDAIALGVKKLRTRPEGSRVMILIADGDNTAGSFQPLEAAALARMAGIRIYVIGVGSKRERIPILHEGQIEYWDDLTMDETTLQEIADITGGGYFRATNTRALQEISQRIGELEKTESETRTVFLPEPLYRWPLGLALLALLALGLFPQGRLRSLRRLSRA</sequence>
<evidence type="ECO:0000259" key="6">
    <source>
        <dbReference type="PROSITE" id="PS50234"/>
    </source>
</evidence>
<accession>A0AAJ0X9M3</accession>
<dbReference type="EMBL" id="NRSJ01000016">
    <property type="protein sequence ID" value="MBK1704959.1"/>
    <property type="molecule type" value="Genomic_DNA"/>
</dbReference>
<protein>
    <submittedName>
        <fullName evidence="7">VWA domain-containing protein</fullName>
    </submittedName>
</protein>
<dbReference type="InterPro" id="IPR050768">
    <property type="entry name" value="UPF0353/GerABKA_families"/>
</dbReference>
<dbReference type="AlphaFoldDB" id="A0AAJ0X9M3"/>
<dbReference type="Gene3D" id="3.40.50.410">
    <property type="entry name" value="von Willebrand factor, type A domain"/>
    <property type="match status" value="1"/>
</dbReference>
<evidence type="ECO:0000256" key="1">
    <source>
        <dbReference type="ARBA" id="ARBA00022475"/>
    </source>
</evidence>
<feature type="transmembrane region" description="Helical" evidence="5">
    <location>
        <begin position="74"/>
        <end position="92"/>
    </location>
</feature>
<dbReference type="InterPro" id="IPR002035">
    <property type="entry name" value="VWF_A"/>
</dbReference>
<dbReference type="Pfam" id="PF00092">
    <property type="entry name" value="VWA"/>
    <property type="match status" value="1"/>
</dbReference>
<dbReference type="PROSITE" id="PS50234">
    <property type="entry name" value="VWFA"/>
    <property type="match status" value="1"/>
</dbReference>
<evidence type="ECO:0000256" key="3">
    <source>
        <dbReference type="ARBA" id="ARBA00022989"/>
    </source>
</evidence>
<evidence type="ECO:0000313" key="7">
    <source>
        <dbReference type="EMBL" id="MBK1704959.1"/>
    </source>
</evidence>
<keyword evidence="8" id="KW-1185">Reference proteome</keyword>
<organism evidence="7 8">
    <name type="scientific">Halochromatium glycolicum</name>
    <dbReference type="NCBI Taxonomy" id="85075"/>
    <lineage>
        <taxon>Bacteria</taxon>
        <taxon>Pseudomonadati</taxon>
        <taxon>Pseudomonadota</taxon>
        <taxon>Gammaproteobacteria</taxon>
        <taxon>Chromatiales</taxon>
        <taxon>Chromatiaceae</taxon>
        <taxon>Halochromatium</taxon>
    </lineage>
</organism>
<keyword evidence="3 5" id="KW-1133">Transmembrane helix</keyword>
<gene>
    <name evidence="7" type="ORF">CKO40_10515</name>
</gene>